<evidence type="ECO:0000313" key="5">
    <source>
        <dbReference type="EMBL" id="CAA7049087.1"/>
    </source>
</evidence>
<dbReference type="Gene3D" id="3.20.190.20">
    <property type="match status" value="1"/>
</dbReference>
<dbReference type="GO" id="GO:0004252">
    <property type="term" value="F:serine-type endopeptidase activity"/>
    <property type="evidence" value="ECO:0007669"/>
    <property type="project" value="TreeGrafter"/>
</dbReference>
<comment type="caution">
    <text evidence="5">The sequence shown here is derived from an EMBL/GenBank/DDBJ whole genome shotgun (WGS) entry which is preliminary data.</text>
</comment>
<keyword evidence="3" id="KW-0720">Serine protease</keyword>
<dbReference type="Proteomes" id="UP000467841">
    <property type="component" value="Unassembled WGS sequence"/>
</dbReference>
<dbReference type="EMBL" id="CACVBM020001407">
    <property type="protein sequence ID" value="CAA7049087.1"/>
    <property type="molecule type" value="Genomic_DNA"/>
</dbReference>
<keyword evidence="6" id="KW-1185">Reference proteome</keyword>
<feature type="domain" description="Protease Do-like PDZ" evidence="4">
    <location>
        <begin position="101"/>
        <end position="184"/>
    </location>
</feature>
<proteinExistence type="predicted"/>
<protein>
    <recommendedName>
        <fullName evidence="4">Protease Do-like PDZ domain-containing protein</fullName>
    </recommendedName>
</protein>
<evidence type="ECO:0000259" key="4">
    <source>
        <dbReference type="Pfam" id="PF17815"/>
    </source>
</evidence>
<dbReference type="AlphaFoldDB" id="A0A6D2KLK7"/>
<evidence type="ECO:0000256" key="2">
    <source>
        <dbReference type="ARBA" id="ARBA00022801"/>
    </source>
</evidence>
<dbReference type="SUPFAM" id="SSF50156">
    <property type="entry name" value="PDZ domain-like"/>
    <property type="match status" value="1"/>
</dbReference>
<dbReference type="PANTHER" id="PTHR45980">
    <property type="match status" value="1"/>
</dbReference>
<sequence length="204" mass="23352">MNLSYQTMENPDIRNYFKMSNEMTGILINQINPLSDAHKFLKKNDIILAIDGVPIGNDSTVPFRKQERVTFTHLVSMKKLCETVLLKVLRDGKEHEFNISVKPILEDDINAGYSSYEDLQVKKVNGVEVDNLKQLCQLIEECTTGYLMMDLEKEKVIVLNNKSARKATSRILKDLKITSAMSEDLQPRKLQSGRIVPRHSKKKN</sequence>
<evidence type="ECO:0000256" key="3">
    <source>
        <dbReference type="ARBA" id="ARBA00022825"/>
    </source>
</evidence>
<evidence type="ECO:0000313" key="6">
    <source>
        <dbReference type="Proteomes" id="UP000467841"/>
    </source>
</evidence>
<evidence type="ECO:0000256" key="1">
    <source>
        <dbReference type="ARBA" id="ARBA00022670"/>
    </source>
</evidence>
<dbReference type="InterPro" id="IPR041517">
    <property type="entry name" value="DEGP_PDZ"/>
</dbReference>
<keyword evidence="2" id="KW-0378">Hydrolase</keyword>
<accession>A0A6D2KLK7</accession>
<reference evidence="5" key="1">
    <citation type="submission" date="2020-01" db="EMBL/GenBank/DDBJ databases">
        <authorList>
            <person name="Mishra B."/>
        </authorList>
    </citation>
    <scope>NUCLEOTIDE SEQUENCE [LARGE SCALE GENOMIC DNA]</scope>
</reference>
<dbReference type="PANTHER" id="PTHR45980:SF10">
    <property type="entry name" value="PROTEASE DO-LIKE 3, MITOCHONDRIAL-RELATED"/>
    <property type="match status" value="1"/>
</dbReference>
<dbReference type="OrthoDB" id="1111454at2759"/>
<dbReference type="GO" id="GO:0006508">
    <property type="term" value="P:proteolysis"/>
    <property type="evidence" value="ECO:0007669"/>
    <property type="project" value="UniProtKB-KW"/>
</dbReference>
<dbReference type="InterPro" id="IPR046449">
    <property type="entry name" value="DEGP_PDZ_sf"/>
</dbReference>
<keyword evidence="1" id="KW-0645">Protease</keyword>
<dbReference type="InterPro" id="IPR036034">
    <property type="entry name" value="PDZ_sf"/>
</dbReference>
<gene>
    <name evidence="5" type="ORF">MERR_LOCUS36322</name>
</gene>
<name>A0A6D2KLK7_9BRAS</name>
<organism evidence="5 6">
    <name type="scientific">Microthlaspi erraticum</name>
    <dbReference type="NCBI Taxonomy" id="1685480"/>
    <lineage>
        <taxon>Eukaryota</taxon>
        <taxon>Viridiplantae</taxon>
        <taxon>Streptophyta</taxon>
        <taxon>Embryophyta</taxon>
        <taxon>Tracheophyta</taxon>
        <taxon>Spermatophyta</taxon>
        <taxon>Magnoliopsida</taxon>
        <taxon>eudicotyledons</taxon>
        <taxon>Gunneridae</taxon>
        <taxon>Pentapetalae</taxon>
        <taxon>rosids</taxon>
        <taxon>malvids</taxon>
        <taxon>Brassicales</taxon>
        <taxon>Brassicaceae</taxon>
        <taxon>Coluteocarpeae</taxon>
        <taxon>Microthlaspi</taxon>
    </lineage>
</organism>
<dbReference type="Pfam" id="PF17815">
    <property type="entry name" value="PDZ_3"/>
    <property type="match status" value="1"/>
</dbReference>